<dbReference type="Proteomes" id="UP000473323">
    <property type="component" value="Unassembled WGS sequence"/>
</dbReference>
<accession>A0A6L8TD00</accession>
<dbReference type="EMBL" id="WWVT01000009">
    <property type="protein sequence ID" value="MZL62038.1"/>
    <property type="molecule type" value="Genomic_DNA"/>
</dbReference>
<organism evidence="1 4">
    <name type="scientific">Blautia massiliensis</name>
    <name type="common">ex Durand et al. 2017</name>
    <dbReference type="NCBI Taxonomy" id="1737424"/>
    <lineage>
        <taxon>Bacteria</taxon>
        <taxon>Bacillati</taxon>
        <taxon>Bacillota</taxon>
        <taxon>Clostridia</taxon>
        <taxon>Lachnospirales</taxon>
        <taxon>Lachnospiraceae</taxon>
        <taxon>Blautia</taxon>
    </lineage>
</organism>
<name>A0A6L8TD00_9FIRM</name>
<protein>
    <submittedName>
        <fullName evidence="1">Uncharacterized protein</fullName>
    </submittedName>
</protein>
<proteinExistence type="predicted"/>
<sequence>MRTIFAKYNPQYNSIDVYTQKNSRIKLNHSFFTVYPIFRKPFTIIC</sequence>
<dbReference type="Proteomes" id="UP000452293">
    <property type="component" value="Unassembled WGS sequence"/>
</dbReference>
<keyword evidence="3" id="KW-1185">Reference proteome</keyword>
<evidence type="ECO:0000313" key="3">
    <source>
        <dbReference type="Proteomes" id="UP000452293"/>
    </source>
</evidence>
<reference evidence="3 4" key="1">
    <citation type="journal article" date="2019" name="Nat. Med.">
        <title>A library of human gut bacterial isolates paired with longitudinal multiomics data enables mechanistic microbiome research.</title>
        <authorList>
            <person name="Poyet M."/>
            <person name="Groussin M."/>
            <person name="Gibbons S.M."/>
            <person name="Avila-Pacheco J."/>
            <person name="Jiang X."/>
            <person name="Kearney S.M."/>
            <person name="Perrotta A.R."/>
            <person name="Berdy B."/>
            <person name="Zhao S."/>
            <person name="Lieberman T.D."/>
            <person name="Swanson P.K."/>
            <person name="Smith M."/>
            <person name="Roesemann S."/>
            <person name="Alexander J.E."/>
            <person name="Rich S.A."/>
            <person name="Livny J."/>
            <person name="Vlamakis H."/>
            <person name="Clish C."/>
            <person name="Bullock K."/>
            <person name="Deik A."/>
            <person name="Scott J."/>
            <person name="Pierce K.A."/>
            <person name="Xavier R.J."/>
            <person name="Alm E.J."/>
        </authorList>
    </citation>
    <scope>NUCLEOTIDE SEQUENCE [LARGE SCALE GENOMIC DNA]</scope>
    <source>
        <strain evidence="2 3">BIOML-A1</strain>
        <strain evidence="1 4">BIOML-A4</strain>
    </source>
</reference>
<evidence type="ECO:0000313" key="4">
    <source>
        <dbReference type="Proteomes" id="UP000473323"/>
    </source>
</evidence>
<dbReference type="EMBL" id="WWVW01000031">
    <property type="protein sequence ID" value="MZL78558.1"/>
    <property type="molecule type" value="Genomic_DNA"/>
</dbReference>
<dbReference type="AlphaFoldDB" id="A0A6L8TD00"/>
<comment type="caution">
    <text evidence="1">The sequence shown here is derived from an EMBL/GenBank/DDBJ whole genome shotgun (WGS) entry which is preliminary data.</text>
</comment>
<evidence type="ECO:0000313" key="2">
    <source>
        <dbReference type="EMBL" id="MZL78558.1"/>
    </source>
</evidence>
<gene>
    <name evidence="1" type="ORF">GT694_08230</name>
    <name evidence="2" type="ORF">GT718_14585</name>
</gene>
<evidence type="ECO:0000313" key="1">
    <source>
        <dbReference type="EMBL" id="MZL62038.1"/>
    </source>
</evidence>